<evidence type="ECO:0008006" key="12">
    <source>
        <dbReference type="Google" id="ProtNLM"/>
    </source>
</evidence>
<protein>
    <recommendedName>
        <fullName evidence="12">ATP synthase subunit d, mitochondrial</fullName>
    </recommendedName>
</protein>
<gene>
    <name evidence="11" type="ORF">CDEB00056_LOCUS23538</name>
</gene>
<evidence type="ECO:0000313" key="11">
    <source>
        <dbReference type="EMBL" id="CAE0478685.1"/>
    </source>
</evidence>
<dbReference type="GO" id="GO:0005743">
    <property type="term" value="C:mitochondrial inner membrane"/>
    <property type="evidence" value="ECO:0007669"/>
    <property type="project" value="UniProtKB-SubCell"/>
</dbReference>
<evidence type="ECO:0000256" key="5">
    <source>
        <dbReference type="ARBA" id="ARBA00022781"/>
    </source>
</evidence>
<dbReference type="EMBL" id="HBIO01030732">
    <property type="protein sequence ID" value="CAE0478685.1"/>
    <property type="molecule type" value="Transcribed_RNA"/>
</dbReference>
<proteinExistence type="inferred from homology"/>
<evidence type="ECO:0000256" key="4">
    <source>
        <dbReference type="ARBA" id="ARBA00022547"/>
    </source>
</evidence>
<evidence type="ECO:0000256" key="8">
    <source>
        <dbReference type="ARBA" id="ARBA00023128"/>
    </source>
</evidence>
<sequence>MSFTARTVVRRMAHRGIDWSSPHFRSNPELSSAVSAFRAWASSAEAMADKYSSAPAAIDFAAHKSVVRDMSIIEDLEAFYASAKPAPEVYEWSSDDKTDKERQIEEAKGRLAFTQEMIADTETELEFMKANRTTRDTSGTDIMESYPDIAEETEKELEERKWFKDAIA</sequence>
<evidence type="ECO:0000256" key="9">
    <source>
        <dbReference type="ARBA" id="ARBA00023136"/>
    </source>
</evidence>
<comment type="similarity">
    <text evidence="2">Belongs to the ATPase d subunit family.</text>
</comment>
<evidence type="ECO:0000256" key="10">
    <source>
        <dbReference type="SAM" id="MobiDB-lite"/>
    </source>
</evidence>
<keyword evidence="9" id="KW-0472">Membrane</keyword>
<keyword evidence="8" id="KW-0496">Mitochondrion</keyword>
<feature type="region of interest" description="Disordered" evidence="10">
    <location>
        <begin position="130"/>
        <end position="150"/>
    </location>
</feature>
<organism evidence="11">
    <name type="scientific">Chaetoceros debilis</name>
    <dbReference type="NCBI Taxonomy" id="122233"/>
    <lineage>
        <taxon>Eukaryota</taxon>
        <taxon>Sar</taxon>
        <taxon>Stramenopiles</taxon>
        <taxon>Ochrophyta</taxon>
        <taxon>Bacillariophyta</taxon>
        <taxon>Coscinodiscophyceae</taxon>
        <taxon>Chaetocerotophycidae</taxon>
        <taxon>Chaetocerotales</taxon>
        <taxon>Chaetocerotaceae</taxon>
        <taxon>Chaetoceros</taxon>
    </lineage>
</organism>
<keyword evidence="5" id="KW-0375">Hydrogen ion transport</keyword>
<evidence type="ECO:0000256" key="6">
    <source>
        <dbReference type="ARBA" id="ARBA00022792"/>
    </source>
</evidence>
<evidence type="ECO:0000256" key="2">
    <source>
        <dbReference type="ARBA" id="ARBA00006842"/>
    </source>
</evidence>
<dbReference type="GO" id="GO:0045259">
    <property type="term" value="C:proton-transporting ATP synthase complex"/>
    <property type="evidence" value="ECO:0007669"/>
    <property type="project" value="UniProtKB-KW"/>
</dbReference>
<reference evidence="11" key="1">
    <citation type="submission" date="2021-01" db="EMBL/GenBank/DDBJ databases">
        <authorList>
            <person name="Corre E."/>
            <person name="Pelletier E."/>
            <person name="Niang G."/>
            <person name="Scheremetjew M."/>
            <person name="Finn R."/>
            <person name="Kale V."/>
            <person name="Holt S."/>
            <person name="Cochrane G."/>
            <person name="Meng A."/>
            <person name="Brown T."/>
            <person name="Cohen L."/>
        </authorList>
    </citation>
    <scope>NUCLEOTIDE SEQUENCE</scope>
    <source>
        <strain evidence="11">MM31A-1</strain>
    </source>
</reference>
<dbReference type="Gene3D" id="6.10.280.70">
    <property type="match status" value="1"/>
</dbReference>
<dbReference type="GO" id="GO:0015986">
    <property type="term" value="P:proton motive force-driven ATP synthesis"/>
    <property type="evidence" value="ECO:0007669"/>
    <property type="project" value="InterPro"/>
</dbReference>
<comment type="subcellular location">
    <subcellularLocation>
        <location evidence="1">Mitochondrion inner membrane</location>
    </subcellularLocation>
</comment>
<keyword evidence="7" id="KW-0406">Ion transport</keyword>
<keyword evidence="4" id="KW-0138">CF(0)</keyword>
<name>A0A7S3VGE5_9STRA</name>
<dbReference type="InterPro" id="IPR036228">
    <property type="entry name" value="ATP_synth_F0_dsu_sf_mt"/>
</dbReference>
<dbReference type="Pfam" id="PF05873">
    <property type="entry name" value="Mt_ATP-synt_D"/>
    <property type="match status" value="1"/>
</dbReference>
<accession>A0A7S3VGE5</accession>
<dbReference type="GO" id="GO:0015078">
    <property type="term" value="F:proton transmembrane transporter activity"/>
    <property type="evidence" value="ECO:0007669"/>
    <property type="project" value="InterPro"/>
</dbReference>
<keyword evidence="6" id="KW-0999">Mitochondrion inner membrane</keyword>
<evidence type="ECO:0000256" key="7">
    <source>
        <dbReference type="ARBA" id="ARBA00023065"/>
    </source>
</evidence>
<evidence type="ECO:0000256" key="3">
    <source>
        <dbReference type="ARBA" id="ARBA00022448"/>
    </source>
</evidence>
<dbReference type="AlphaFoldDB" id="A0A7S3VGE5"/>
<dbReference type="InterPro" id="IPR008689">
    <property type="entry name" value="ATP_synth_F0_dsu_mt"/>
</dbReference>
<evidence type="ECO:0000256" key="1">
    <source>
        <dbReference type="ARBA" id="ARBA00004273"/>
    </source>
</evidence>
<dbReference type="SUPFAM" id="SSF161065">
    <property type="entry name" value="ATP synthase D chain-like"/>
    <property type="match status" value="1"/>
</dbReference>
<keyword evidence="3" id="KW-0813">Transport</keyword>